<keyword evidence="2" id="KW-0812">Transmembrane</keyword>
<keyword evidence="8" id="KW-1185">Reference proteome</keyword>
<dbReference type="EMBL" id="SLVJ01000011">
    <property type="protein sequence ID" value="TCM66740.1"/>
    <property type="molecule type" value="Genomic_DNA"/>
</dbReference>
<dbReference type="Gene3D" id="3.30.1150.10">
    <property type="match status" value="1"/>
</dbReference>
<evidence type="ECO:0000256" key="2">
    <source>
        <dbReference type="ARBA" id="ARBA00022692"/>
    </source>
</evidence>
<evidence type="ECO:0000313" key="7">
    <source>
        <dbReference type="EMBL" id="TCM66740.1"/>
    </source>
</evidence>
<evidence type="ECO:0000256" key="4">
    <source>
        <dbReference type="ARBA" id="ARBA00023136"/>
    </source>
</evidence>
<dbReference type="Pfam" id="PF03544">
    <property type="entry name" value="TonB_C"/>
    <property type="match status" value="1"/>
</dbReference>
<evidence type="ECO:0000256" key="3">
    <source>
        <dbReference type="ARBA" id="ARBA00022989"/>
    </source>
</evidence>
<keyword evidence="4" id="KW-0472">Membrane</keyword>
<reference evidence="7 8" key="1">
    <citation type="submission" date="2019-03" db="EMBL/GenBank/DDBJ databases">
        <title>Genomic analyses of the natural microbiome of Caenorhabditis elegans.</title>
        <authorList>
            <person name="Samuel B."/>
        </authorList>
    </citation>
    <scope>NUCLEOTIDE SEQUENCE [LARGE SCALE GENOMIC DNA]</scope>
    <source>
        <strain evidence="7 8">JUb89</strain>
    </source>
</reference>
<gene>
    <name evidence="7" type="ORF">EC844_11129</name>
</gene>
<comment type="subcellular location">
    <subcellularLocation>
        <location evidence="1">Membrane</location>
        <topology evidence="1">Single-pass membrane protein</topology>
    </subcellularLocation>
</comment>
<dbReference type="AlphaFoldDB" id="A0A4R1XW44"/>
<feature type="signal peptide" evidence="5">
    <location>
        <begin position="1"/>
        <end position="19"/>
    </location>
</feature>
<evidence type="ECO:0000256" key="5">
    <source>
        <dbReference type="SAM" id="SignalP"/>
    </source>
</evidence>
<dbReference type="GO" id="GO:0016020">
    <property type="term" value="C:membrane"/>
    <property type="evidence" value="ECO:0007669"/>
    <property type="project" value="UniProtKB-SubCell"/>
</dbReference>
<feature type="domain" description="TonB C-terminal" evidence="6">
    <location>
        <begin position="37"/>
        <end position="131"/>
    </location>
</feature>
<dbReference type="NCBIfam" id="TIGR01352">
    <property type="entry name" value="tonB_Cterm"/>
    <property type="match status" value="1"/>
</dbReference>
<dbReference type="SUPFAM" id="SSF74653">
    <property type="entry name" value="TolA/TonB C-terminal domain"/>
    <property type="match status" value="1"/>
</dbReference>
<keyword evidence="3" id="KW-1133">Transmembrane helix</keyword>
<evidence type="ECO:0000313" key="8">
    <source>
        <dbReference type="Proteomes" id="UP000294963"/>
    </source>
</evidence>
<evidence type="ECO:0000256" key="1">
    <source>
        <dbReference type="ARBA" id="ARBA00004167"/>
    </source>
</evidence>
<dbReference type="Proteomes" id="UP000294963">
    <property type="component" value="Unassembled WGS sequence"/>
</dbReference>
<dbReference type="OrthoDB" id="9792439at2"/>
<accession>A0A4R1XW44</accession>
<dbReference type="GO" id="GO:0055085">
    <property type="term" value="P:transmembrane transport"/>
    <property type="evidence" value="ECO:0007669"/>
    <property type="project" value="InterPro"/>
</dbReference>
<dbReference type="InterPro" id="IPR006260">
    <property type="entry name" value="TonB/TolA_C"/>
</dbReference>
<evidence type="ECO:0000259" key="6">
    <source>
        <dbReference type="PROSITE" id="PS52015"/>
    </source>
</evidence>
<protein>
    <submittedName>
        <fullName evidence="7">TonB family protein</fullName>
    </submittedName>
</protein>
<dbReference type="InterPro" id="IPR037682">
    <property type="entry name" value="TonB_C"/>
</dbReference>
<organism evidence="7 8">
    <name type="scientific">Acinetobacter calcoaceticus</name>
    <dbReference type="NCBI Taxonomy" id="471"/>
    <lineage>
        <taxon>Bacteria</taxon>
        <taxon>Pseudomonadati</taxon>
        <taxon>Pseudomonadota</taxon>
        <taxon>Gammaproteobacteria</taxon>
        <taxon>Moraxellales</taxon>
        <taxon>Moraxellaceae</taxon>
        <taxon>Acinetobacter</taxon>
        <taxon>Acinetobacter calcoaceticus/baumannii complex</taxon>
    </lineage>
</organism>
<keyword evidence="5" id="KW-0732">Signal</keyword>
<sequence length="252" mass="29018">MKKTFIIFSCFSLSSLCIAAHPNQEQTRIINQDDVQLKSSSNVSWRTPPRLRIEAIDLEGQIRKIVAEIYADTTGKITAVHITQSSGIERLDNKVIRTIRSAKFNPYYENGVAIPFKVHQPFELTAPADLLSRYRPRSPAAKIECSYQFDSDTWKKQQDNQTTAFKYTQRPSLIIMKSELQDQSREIEFSFKLSRKNIKSDVKILQSSGLASIDQKVNLAVTHAEVTAPRKFWQLFKIQHTDRIYFDINNCK</sequence>
<proteinExistence type="predicted"/>
<name>A0A4R1XW44_ACICA</name>
<feature type="chain" id="PRO_5020881177" evidence="5">
    <location>
        <begin position="20"/>
        <end position="252"/>
    </location>
</feature>
<comment type="caution">
    <text evidence="7">The sequence shown here is derived from an EMBL/GenBank/DDBJ whole genome shotgun (WGS) entry which is preliminary data.</text>
</comment>
<dbReference type="PROSITE" id="PS52015">
    <property type="entry name" value="TONB_CTD"/>
    <property type="match status" value="1"/>
</dbReference>